<dbReference type="KEGG" id="aez:C3E78_09555"/>
<keyword evidence="4" id="KW-1185">Reference proteome</keyword>
<dbReference type="GO" id="GO:0006307">
    <property type="term" value="P:DNA alkylation repair"/>
    <property type="evidence" value="ECO:0007669"/>
    <property type="project" value="TreeGrafter"/>
</dbReference>
<protein>
    <submittedName>
        <fullName evidence="3">3-methyladenine DNA glycosylase</fullName>
    </submittedName>
</protein>
<proteinExistence type="predicted"/>
<dbReference type="InterPro" id="IPR051912">
    <property type="entry name" value="Alkylbase_DNA_Glycosylase/TA"/>
</dbReference>
<dbReference type="InterPro" id="IPR011257">
    <property type="entry name" value="DNA_glycosylase"/>
</dbReference>
<dbReference type="GO" id="GO:0032131">
    <property type="term" value="F:alkylated DNA binding"/>
    <property type="evidence" value="ECO:0007669"/>
    <property type="project" value="TreeGrafter"/>
</dbReference>
<dbReference type="OrthoDB" id="5501430at2"/>
<gene>
    <name evidence="3" type="ORF">C3E78_09555</name>
</gene>
<accession>A0A2S0WS07</accession>
<reference evidence="4" key="1">
    <citation type="submission" date="2018-01" db="EMBL/GenBank/DDBJ databases">
        <authorList>
            <person name="Li J."/>
        </authorList>
    </citation>
    <scope>NUCLEOTIDE SEQUENCE [LARGE SCALE GENOMIC DNA]</scope>
    <source>
        <strain evidence="4">592</strain>
    </source>
</reference>
<dbReference type="GO" id="GO:0032993">
    <property type="term" value="C:protein-DNA complex"/>
    <property type="evidence" value="ECO:0007669"/>
    <property type="project" value="TreeGrafter"/>
</dbReference>
<evidence type="ECO:0000256" key="2">
    <source>
        <dbReference type="ARBA" id="ARBA00023204"/>
    </source>
</evidence>
<name>A0A2S0WS07_9ACTN</name>
<dbReference type="GO" id="GO:0005737">
    <property type="term" value="C:cytoplasm"/>
    <property type="evidence" value="ECO:0007669"/>
    <property type="project" value="TreeGrafter"/>
</dbReference>
<keyword evidence="1" id="KW-0227">DNA damage</keyword>
<evidence type="ECO:0000313" key="4">
    <source>
        <dbReference type="Proteomes" id="UP000244384"/>
    </source>
</evidence>
<dbReference type="AlphaFoldDB" id="A0A2S0WS07"/>
<dbReference type="PANTHER" id="PTHR43003:SF6">
    <property type="entry name" value="DNA GLYCOSYLASE"/>
    <property type="match status" value="1"/>
</dbReference>
<dbReference type="SUPFAM" id="SSF48150">
    <property type="entry name" value="DNA-glycosylase"/>
    <property type="match status" value="1"/>
</dbReference>
<dbReference type="Gene3D" id="1.10.340.30">
    <property type="entry name" value="Hypothetical protein, domain 2"/>
    <property type="match status" value="1"/>
</dbReference>
<keyword evidence="2" id="KW-0234">DNA repair</keyword>
<dbReference type="EMBL" id="CP026952">
    <property type="protein sequence ID" value="AWB94126.1"/>
    <property type="molecule type" value="Genomic_DNA"/>
</dbReference>
<sequence length="290" mass="31901">MLTLSLLRRGAGDPTTRRDGTTLWRTSRMASGPVTYRLRQPHPRLVTAHAWGPGAAEMLDGLPALVGADDDPTGFEPRHPIVIDSHRRHPGLRVPRTGRVLEALIGGVIEQRVVGLDAFAAWRRLHLRFGDPAPGPAPDGMRVFPTAETWASIPSWEWHRAGIDPQRARTAQACARVGQQVDGLVARHGRDHAAVRRGLRSIPGVGVWTVAEVGIRALGDADAVSFGDFHVAKDIGLVLAGRPFDDAELEEVLEPWRPHRQRVVRLIALSPLARPERRGPRSPRVDYRSI</sequence>
<dbReference type="GO" id="GO:0008725">
    <property type="term" value="F:DNA-3-methyladenine glycosylase activity"/>
    <property type="evidence" value="ECO:0007669"/>
    <property type="project" value="TreeGrafter"/>
</dbReference>
<organism evidence="3 4">
    <name type="scientific">Aeromicrobium chenweiae</name>
    <dbReference type="NCBI Taxonomy" id="2079793"/>
    <lineage>
        <taxon>Bacteria</taxon>
        <taxon>Bacillati</taxon>
        <taxon>Actinomycetota</taxon>
        <taxon>Actinomycetes</taxon>
        <taxon>Propionibacteriales</taxon>
        <taxon>Nocardioidaceae</taxon>
        <taxon>Aeromicrobium</taxon>
    </lineage>
</organism>
<evidence type="ECO:0000256" key="1">
    <source>
        <dbReference type="ARBA" id="ARBA00022763"/>
    </source>
</evidence>
<evidence type="ECO:0000313" key="3">
    <source>
        <dbReference type="EMBL" id="AWB94126.1"/>
    </source>
</evidence>
<dbReference type="Proteomes" id="UP000244384">
    <property type="component" value="Chromosome"/>
</dbReference>
<accession>A0A5F2EPY0</accession>
<dbReference type="GO" id="GO:0043916">
    <property type="term" value="F:DNA-7-methylguanine glycosylase activity"/>
    <property type="evidence" value="ECO:0007669"/>
    <property type="project" value="TreeGrafter"/>
</dbReference>
<dbReference type="GO" id="GO:0006285">
    <property type="term" value="P:base-excision repair, AP site formation"/>
    <property type="evidence" value="ECO:0007669"/>
    <property type="project" value="TreeGrafter"/>
</dbReference>
<dbReference type="PANTHER" id="PTHR43003">
    <property type="entry name" value="DNA-3-METHYLADENINE GLYCOSYLASE"/>
    <property type="match status" value="1"/>
</dbReference>